<dbReference type="SUPFAM" id="SSF52058">
    <property type="entry name" value="L domain-like"/>
    <property type="match status" value="1"/>
</dbReference>
<dbReference type="Pfam" id="PF00621">
    <property type="entry name" value="RhoGEF"/>
    <property type="match status" value="1"/>
</dbReference>
<keyword evidence="4" id="KW-1133">Transmembrane helix</keyword>
<dbReference type="EMBL" id="KQ257468">
    <property type="protein sequence ID" value="KNC96561.1"/>
    <property type="molecule type" value="Genomic_DNA"/>
</dbReference>
<keyword evidence="7" id="KW-1185">Reference proteome</keyword>
<dbReference type="PROSITE" id="PS50010">
    <property type="entry name" value="DH_2"/>
    <property type="match status" value="1"/>
</dbReference>
<feature type="compositionally biased region" description="Basic and acidic residues" evidence="3">
    <location>
        <begin position="216"/>
        <end position="226"/>
    </location>
</feature>
<feature type="compositionally biased region" description="Polar residues" evidence="3">
    <location>
        <begin position="1"/>
        <end position="22"/>
    </location>
</feature>
<dbReference type="InterPro" id="IPR051092">
    <property type="entry name" value="FYVE_RhoGEF_PH"/>
</dbReference>
<dbReference type="eggNOG" id="KOG4424">
    <property type="taxonomic scope" value="Eukaryota"/>
</dbReference>
<dbReference type="InterPro" id="IPR000219">
    <property type="entry name" value="DH_dom"/>
</dbReference>
<feature type="domain" description="DH" evidence="5">
    <location>
        <begin position="719"/>
        <end position="932"/>
    </location>
</feature>
<dbReference type="InParanoid" id="A0A0L0H6R9"/>
<feature type="region of interest" description="Disordered" evidence="3">
    <location>
        <begin position="676"/>
        <end position="719"/>
    </location>
</feature>
<sequence length="1122" mass="123904">MTTQHVSATTYTHRPTRAQSTLPPLPTKKQQRSHSVIIPLALCVAIPYLRRMPLKGRMEGWQFFLVLLAVAFVGGAWSWGFGWRKGEGMEIKDGKEGESEDERKPLLEEEEEIVKPSGKAPGGDEDKAERCSNLDSSLCPSSEADIITPTPLSKSMTDATIEEHLQQGNIASVISNVSTINEDKIVEKPRAGNEFALEGPTFSMGRKLEQVPPALDRTESFSDDFWKSVGLETTPPTEDRVHDLEVEIEKESEVVKPPEERVPIDDDQSDQASSVEQKSDEDLGDDTTEQMVPTTPRRSSYRPLPPLPPDTPLSHENAPKVERDPNSDRRPSRGHRKELPSPPTGPTPTASHTDLTSDTTPPLLPTFLDLHNQNLPALPPLSQAHCRALTRLIVNHNRLTQLPDAALELMSGLRVLDVSDNALGNVPSGLRFCRELREVYLSGNGIERIGPGDLDGCVGVEVLGLARNGLFEIAPNAFKNHVNLRFLDISFNRLRTFPASLGLHSSTLQKLVLDDNPIETSLFPLIQPLLTINPSSQPRPPLRARQSSGNFKALLSSMGRKREGSVGSFEESVEEEEGDGRSMTSFDSGVADLRGSLVRSRTAIDEDFRTPEIVPRSSVSETNVLAAAGRSNSIASRIALRRLLNYLRDVWDISLAEQASRKLLATTVASPVTEVERCLVPDEYEEEDEEDNDSTRTPGSESPPSDSPPVQKKAYSPERRRQIANEILSTERTYVKELQGLVDVYVGPLREEGVFGERELGVVFGNVEKLLEFHKSHLLPDFIAKAADSTQPLGSAFLTMGPYLKAYQSYYNNYDSANAFITHLDALSSSSSSITLTQAPTPAPPKPAATSEKPKHVSKRYRLFCQKAKTSPAHGPHLNLQSWLILPVQRLPRYKLLIDALLNATPPTHPDFAACQEAASLLSRMVRECNESKREFEALEGGLGVLSRLRVKKFSVGNLEVSCKDAKMMWGGTLRVLKYVCKPTDSLDFITVVGKRKVFPERIGSLMEMRVNKRRKKPKQDSDRILTLLAEHGLISTTHGQDFSFHVIGSRFFWCRAHKDDTDLDLVKSVDVDRIWCGMVFAEGGVGCVRVWDEGGVVYLAGKDVKAFVKALEGAGAAVGGR</sequence>
<keyword evidence="4" id="KW-0812">Transmembrane</keyword>
<feature type="region of interest" description="Disordered" evidence="3">
    <location>
        <begin position="206"/>
        <end position="367"/>
    </location>
</feature>
<dbReference type="OrthoDB" id="660555at2759"/>
<dbReference type="SMART" id="SM00364">
    <property type="entry name" value="LRR_BAC"/>
    <property type="match status" value="3"/>
</dbReference>
<evidence type="ECO:0000256" key="1">
    <source>
        <dbReference type="ARBA" id="ARBA00022614"/>
    </source>
</evidence>
<dbReference type="STRING" id="645134.A0A0L0H6R9"/>
<dbReference type="AlphaFoldDB" id="A0A0L0H6R9"/>
<dbReference type="PANTHER" id="PTHR12673">
    <property type="entry name" value="FACIOGENITAL DYSPLASIA PROTEIN"/>
    <property type="match status" value="1"/>
</dbReference>
<dbReference type="GO" id="GO:0005737">
    <property type="term" value="C:cytoplasm"/>
    <property type="evidence" value="ECO:0007669"/>
    <property type="project" value="TreeGrafter"/>
</dbReference>
<dbReference type="Gene3D" id="3.80.10.10">
    <property type="entry name" value="Ribonuclease Inhibitor"/>
    <property type="match status" value="1"/>
</dbReference>
<dbReference type="CDD" id="cd00160">
    <property type="entry name" value="RhoGEF"/>
    <property type="match status" value="1"/>
</dbReference>
<feature type="transmembrane region" description="Helical" evidence="4">
    <location>
        <begin position="61"/>
        <end position="83"/>
    </location>
</feature>
<feature type="compositionally biased region" description="Basic and acidic residues" evidence="3">
    <location>
        <begin position="122"/>
        <end position="132"/>
    </location>
</feature>
<evidence type="ECO:0000313" key="6">
    <source>
        <dbReference type="EMBL" id="KNC96561.1"/>
    </source>
</evidence>
<dbReference type="SUPFAM" id="SSF48065">
    <property type="entry name" value="DBL homology domain (DH-domain)"/>
    <property type="match status" value="1"/>
</dbReference>
<dbReference type="Proteomes" id="UP000053201">
    <property type="component" value="Unassembled WGS sequence"/>
</dbReference>
<organism evidence="6 7">
    <name type="scientific">Spizellomyces punctatus (strain DAOM BR117)</name>
    <dbReference type="NCBI Taxonomy" id="645134"/>
    <lineage>
        <taxon>Eukaryota</taxon>
        <taxon>Fungi</taxon>
        <taxon>Fungi incertae sedis</taxon>
        <taxon>Chytridiomycota</taxon>
        <taxon>Chytridiomycota incertae sedis</taxon>
        <taxon>Chytridiomycetes</taxon>
        <taxon>Spizellomycetales</taxon>
        <taxon>Spizellomycetaceae</taxon>
        <taxon>Spizellomyces</taxon>
    </lineage>
</organism>
<dbReference type="InterPro" id="IPR003591">
    <property type="entry name" value="Leu-rich_rpt_typical-subtyp"/>
</dbReference>
<feature type="compositionally biased region" description="Low complexity" evidence="3">
    <location>
        <begin position="293"/>
        <end position="302"/>
    </location>
</feature>
<dbReference type="eggNOG" id="KOG0472">
    <property type="taxonomic scope" value="Eukaryota"/>
</dbReference>
<reference evidence="6 7" key="1">
    <citation type="submission" date="2009-08" db="EMBL/GenBank/DDBJ databases">
        <title>The Genome Sequence of Spizellomyces punctatus strain DAOM BR117.</title>
        <authorList>
            <consortium name="The Broad Institute Genome Sequencing Platform"/>
            <person name="Russ C."/>
            <person name="Cuomo C."/>
            <person name="Shea T."/>
            <person name="Young S.K."/>
            <person name="Zeng Q."/>
            <person name="Koehrsen M."/>
            <person name="Haas B."/>
            <person name="Borodovsky M."/>
            <person name="Guigo R."/>
            <person name="Alvarado L."/>
            <person name="Berlin A."/>
            <person name="Bochicchio J."/>
            <person name="Borenstein D."/>
            <person name="Chapman S."/>
            <person name="Chen Z."/>
            <person name="Engels R."/>
            <person name="Freedman E."/>
            <person name="Gellesch M."/>
            <person name="Goldberg J."/>
            <person name="Griggs A."/>
            <person name="Gujja S."/>
            <person name="Heiman D."/>
            <person name="Hepburn T."/>
            <person name="Howarth C."/>
            <person name="Jen D."/>
            <person name="Larson L."/>
            <person name="Lewis B."/>
            <person name="Mehta T."/>
            <person name="Park D."/>
            <person name="Pearson M."/>
            <person name="Roberts A."/>
            <person name="Saif S."/>
            <person name="Shenoy N."/>
            <person name="Sisk P."/>
            <person name="Stolte C."/>
            <person name="Sykes S."/>
            <person name="Thomson T."/>
            <person name="Walk T."/>
            <person name="White J."/>
            <person name="Yandava C."/>
            <person name="Burger G."/>
            <person name="Gray M.W."/>
            <person name="Holland P.W.H."/>
            <person name="King N."/>
            <person name="Lang F.B.F."/>
            <person name="Roger A.J."/>
            <person name="Ruiz-Trillo I."/>
            <person name="Lander E."/>
            <person name="Nusbaum C."/>
        </authorList>
    </citation>
    <scope>NUCLEOTIDE SEQUENCE [LARGE SCALE GENOMIC DNA]</scope>
    <source>
        <strain evidence="6 7">DAOM BR117</strain>
    </source>
</reference>
<dbReference type="PANTHER" id="PTHR12673:SF159">
    <property type="entry name" value="LD03170P"/>
    <property type="match status" value="1"/>
</dbReference>
<feature type="compositionally biased region" description="Acidic residues" evidence="3">
    <location>
        <begin position="682"/>
        <end position="692"/>
    </location>
</feature>
<feature type="compositionally biased region" description="Low complexity" evidence="3">
    <location>
        <begin position="347"/>
        <end position="367"/>
    </location>
</feature>
<feature type="region of interest" description="Disordered" evidence="3">
    <location>
        <begin position="1"/>
        <end position="30"/>
    </location>
</feature>
<dbReference type="RefSeq" id="XP_016604601.1">
    <property type="nucleotide sequence ID" value="XM_016756304.1"/>
</dbReference>
<accession>A0A0L0H6R9</accession>
<evidence type="ECO:0000256" key="4">
    <source>
        <dbReference type="SAM" id="Phobius"/>
    </source>
</evidence>
<dbReference type="GeneID" id="27691325"/>
<dbReference type="InterPro" id="IPR035899">
    <property type="entry name" value="DBL_dom_sf"/>
</dbReference>
<feature type="region of interest" description="Disordered" evidence="3">
    <location>
        <begin position="834"/>
        <end position="853"/>
    </location>
</feature>
<evidence type="ECO:0000313" key="7">
    <source>
        <dbReference type="Proteomes" id="UP000053201"/>
    </source>
</evidence>
<evidence type="ECO:0000256" key="3">
    <source>
        <dbReference type="SAM" id="MobiDB-lite"/>
    </source>
</evidence>
<dbReference type="GO" id="GO:0005085">
    <property type="term" value="F:guanyl-nucleotide exchange factor activity"/>
    <property type="evidence" value="ECO:0007669"/>
    <property type="project" value="InterPro"/>
</dbReference>
<dbReference type="SMART" id="SM00369">
    <property type="entry name" value="LRR_TYP"/>
    <property type="match status" value="5"/>
</dbReference>
<dbReference type="InterPro" id="IPR001611">
    <property type="entry name" value="Leu-rich_rpt"/>
</dbReference>
<feature type="compositionally biased region" description="Basic and acidic residues" evidence="3">
    <location>
        <begin position="88"/>
        <end position="107"/>
    </location>
</feature>
<dbReference type="Gene3D" id="1.20.900.10">
    <property type="entry name" value="Dbl homology (DH) domain"/>
    <property type="match status" value="1"/>
</dbReference>
<dbReference type="OMA" id="PMASTHA"/>
<dbReference type="PROSITE" id="PS51450">
    <property type="entry name" value="LRR"/>
    <property type="match status" value="1"/>
</dbReference>
<name>A0A0L0H6R9_SPIPD</name>
<keyword evidence="2" id="KW-0677">Repeat</keyword>
<evidence type="ECO:0000256" key="2">
    <source>
        <dbReference type="ARBA" id="ARBA00022737"/>
    </source>
</evidence>
<dbReference type="SMART" id="SM00325">
    <property type="entry name" value="RhoGEF"/>
    <property type="match status" value="1"/>
</dbReference>
<evidence type="ECO:0000259" key="5">
    <source>
        <dbReference type="PROSITE" id="PS50010"/>
    </source>
</evidence>
<dbReference type="VEuPathDB" id="FungiDB:SPPG_08148"/>
<feature type="region of interest" description="Disordered" evidence="3">
    <location>
        <begin position="558"/>
        <end position="586"/>
    </location>
</feature>
<proteinExistence type="predicted"/>
<feature type="compositionally biased region" description="Basic and acidic residues" evidence="3">
    <location>
        <begin position="317"/>
        <end position="331"/>
    </location>
</feature>
<feature type="compositionally biased region" description="Basic and acidic residues" evidence="3">
    <location>
        <begin position="237"/>
        <end position="264"/>
    </location>
</feature>
<feature type="region of interest" description="Disordered" evidence="3">
    <location>
        <begin position="88"/>
        <end position="151"/>
    </location>
</feature>
<protein>
    <recommendedName>
        <fullName evidence="5">DH domain-containing protein</fullName>
    </recommendedName>
</protein>
<dbReference type="InterPro" id="IPR032675">
    <property type="entry name" value="LRR_dom_sf"/>
</dbReference>
<gene>
    <name evidence="6" type="ORF">SPPG_08148</name>
</gene>
<keyword evidence="1" id="KW-0433">Leucine-rich repeat</keyword>
<keyword evidence="4" id="KW-0472">Membrane</keyword>
<dbReference type="Pfam" id="PF13855">
    <property type="entry name" value="LRR_8"/>
    <property type="match status" value="2"/>
</dbReference>